<gene>
    <name evidence="2" type="ORF">CEXT_313361</name>
</gene>
<protein>
    <submittedName>
        <fullName evidence="2">Uncharacterized protein</fullName>
    </submittedName>
</protein>
<evidence type="ECO:0000256" key="1">
    <source>
        <dbReference type="SAM" id="MobiDB-lite"/>
    </source>
</evidence>
<reference evidence="2 3" key="1">
    <citation type="submission" date="2021-06" db="EMBL/GenBank/DDBJ databases">
        <title>Caerostris extrusa draft genome.</title>
        <authorList>
            <person name="Kono N."/>
            <person name="Arakawa K."/>
        </authorList>
    </citation>
    <scope>NUCLEOTIDE SEQUENCE [LARGE SCALE GENOMIC DNA]</scope>
</reference>
<evidence type="ECO:0000313" key="2">
    <source>
        <dbReference type="EMBL" id="GIZ02689.1"/>
    </source>
</evidence>
<organism evidence="2 3">
    <name type="scientific">Caerostris extrusa</name>
    <name type="common">Bark spider</name>
    <name type="synonym">Caerostris bankana</name>
    <dbReference type="NCBI Taxonomy" id="172846"/>
    <lineage>
        <taxon>Eukaryota</taxon>
        <taxon>Metazoa</taxon>
        <taxon>Ecdysozoa</taxon>
        <taxon>Arthropoda</taxon>
        <taxon>Chelicerata</taxon>
        <taxon>Arachnida</taxon>
        <taxon>Araneae</taxon>
        <taxon>Araneomorphae</taxon>
        <taxon>Entelegynae</taxon>
        <taxon>Araneoidea</taxon>
        <taxon>Araneidae</taxon>
        <taxon>Caerostris</taxon>
    </lineage>
</organism>
<accession>A0AAV4Y707</accession>
<feature type="region of interest" description="Disordered" evidence="1">
    <location>
        <begin position="1"/>
        <end position="40"/>
    </location>
</feature>
<comment type="caution">
    <text evidence="2">The sequence shown here is derived from an EMBL/GenBank/DDBJ whole genome shotgun (WGS) entry which is preliminary data.</text>
</comment>
<sequence length="142" mass="15789">MRLGEALSRPLTTPERTSRRHAPTLPTETESTSSGSINPSTLQKCLPRGLVFVLFLADLITENETSFPNGVHLGSGAVVKRAAVNRKDPNEARLGPFQATDHPRKDLPEARANSTYGNREHKFWLDQSSDCAEMFTLSRYHI</sequence>
<dbReference type="EMBL" id="BPLR01001492">
    <property type="protein sequence ID" value="GIZ02689.1"/>
    <property type="molecule type" value="Genomic_DNA"/>
</dbReference>
<keyword evidence="3" id="KW-1185">Reference proteome</keyword>
<feature type="region of interest" description="Disordered" evidence="1">
    <location>
        <begin position="87"/>
        <end position="109"/>
    </location>
</feature>
<name>A0AAV4Y707_CAEEX</name>
<dbReference type="AlphaFoldDB" id="A0AAV4Y707"/>
<dbReference type="Proteomes" id="UP001054945">
    <property type="component" value="Unassembled WGS sequence"/>
</dbReference>
<evidence type="ECO:0000313" key="3">
    <source>
        <dbReference type="Proteomes" id="UP001054945"/>
    </source>
</evidence>
<proteinExistence type="predicted"/>